<comment type="caution">
    <text evidence="2">The sequence shown here is derived from an EMBL/GenBank/DDBJ whole genome shotgun (WGS) entry which is preliminary data.</text>
</comment>
<dbReference type="AlphaFoldDB" id="A0AAV9HD10"/>
<feature type="compositionally biased region" description="Polar residues" evidence="1">
    <location>
        <begin position="33"/>
        <end position="42"/>
    </location>
</feature>
<reference evidence="2" key="1">
    <citation type="journal article" date="2023" name="Mol. Phylogenet. Evol.">
        <title>Genome-scale phylogeny and comparative genomics of the fungal order Sordariales.</title>
        <authorList>
            <person name="Hensen N."/>
            <person name="Bonometti L."/>
            <person name="Westerberg I."/>
            <person name="Brannstrom I.O."/>
            <person name="Guillou S."/>
            <person name="Cros-Aarteil S."/>
            <person name="Calhoun S."/>
            <person name="Haridas S."/>
            <person name="Kuo A."/>
            <person name="Mondo S."/>
            <person name="Pangilinan J."/>
            <person name="Riley R."/>
            <person name="LaButti K."/>
            <person name="Andreopoulos B."/>
            <person name="Lipzen A."/>
            <person name="Chen C."/>
            <person name="Yan M."/>
            <person name="Daum C."/>
            <person name="Ng V."/>
            <person name="Clum A."/>
            <person name="Steindorff A."/>
            <person name="Ohm R.A."/>
            <person name="Martin F."/>
            <person name="Silar P."/>
            <person name="Natvig D.O."/>
            <person name="Lalanne C."/>
            <person name="Gautier V."/>
            <person name="Ament-Velasquez S.L."/>
            <person name="Kruys A."/>
            <person name="Hutchinson M.I."/>
            <person name="Powell A.J."/>
            <person name="Barry K."/>
            <person name="Miller A.N."/>
            <person name="Grigoriev I.V."/>
            <person name="Debuchy R."/>
            <person name="Gladieux P."/>
            <person name="Hiltunen Thoren M."/>
            <person name="Johannesson H."/>
        </authorList>
    </citation>
    <scope>NUCLEOTIDE SEQUENCE</scope>
    <source>
        <strain evidence="2">PSN324</strain>
    </source>
</reference>
<sequence length="450" mass="50296">MATRQNLKRPPAAGFPSEERPDKKVRGSEDADNFTQPSNFSPQFWDDLSRVWLTPRALRELDRRNDAAAQPAANPPAALLAVRGKSLDQFARHGGPNLCHLRGYWQVPKDDDDDDDAAAVEMFAKRRLAELQKEAEAAAPETKKASPYDDNFEQHLKDYGIYPEGHRGPAGGGDRCWPLEPRNMEELRSQLSARRPSLSPSSSPSLERAFEEFRRRNHDAVSEASVVANLIPAITGSASRIPNEFSLKFTSLASMTGERTVAPQPDYYEGARLDAVDSSVSWDLRDIIVPTKHARAPAVPNLFVEVKGPKGRLDVLSRQVCHDGAYGARAMNSLQNYCREEDHQDEDEDRDQNPEAAAFYDGNAYVYSAAYHSRDQNLVLYAHHPTAPRPAVRDDGDRPAPAEYHMNEIGTYLMKNLRGFIEGVTALRNARDAARRYRDDFIGAANARVR</sequence>
<evidence type="ECO:0000313" key="3">
    <source>
        <dbReference type="Proteomes" id="UP001321749"/>
    </source>
</evidence>
<evidence type="ECO:0000256" key="1">
    <source>
        <dbReference type="SAM" id="MobiDB-lite"/>
    </source>
</evidence>
<organism evidence="2 3">
    <name type="scientific">Cladorrhinum samala</name>
    <dbReference type="NCBI Taxonomy" id="585594"/>
    <lineage>
        <taxon>Eukaryota</taxon>
        <taxon>Fungi</taxon>
        <taxon>Dikarya</taxon>
        <taxon>Ascomycota</taxon>
        <taxon>Pezizomycotina</taxon>
        <taxon>Sordariomycetes</taxon>
        <taxon>Sordariomycetidae</taxon>
        <taxon>Sordariales</taxon>
        <taxon>Podosporaceae</taxon>
        <taxon>Cladorrhinum</taxon>
    </lineage>
</organism>
<dbReference type="Proteomes" id="UP001321749">
    <property type="component" value="Unassembled WGS sequence"/>
</dbReference>
<evidence type="ECO:0000313" key="2">
    <source>
        <dbReference type="EMBL" id="KAK4458538.1"/>
    </source>
</evidence>
<dbReference type="EMBL" id="MU865065">
    <property type="protein sequence ID" value="KAK4458538.1"/>
    <property type="molecule type" value="Genomic_DNA"/>
</dbReference>
<name>A0AAV9HD10_9PEZI</name>
<protein>
    <submittedName>
        <fullName evidence="2">Uncharacterized protein</fullName>
    </submittedName>
</protein>
<proteinExistence type="predicted"/>
<feature type="region of interest" description="Disordered" evidence="1">
    <location>
        <begin position="1"/>
        <end position="42"/>
    </location>
</feature>
<feature type="compositionally biased region" description="Basic and acidic residues" evidence="1">
    <location>
        <begin position="17"/>
        <end position="29"/>
    </location>
</feature>
<keyword evidence="3" id="KW-1185">Reference proteome</keyword>
<reference evidence="2" key="2">
    <citation type="submission" date="2023-06" db="EMBL/GenBank/DDBJ databases">
        <authorList>
            <consortium name="Lawrence Berkeley National Laboratory"/>
            <person name="Mondo S.J."/>
            <person name="Hensen N."/>
            <person name="Bonometti L."/>
            <person name="Westerberg I."/>
            <person name="Brannstrom I.O."/>
            <person name="Guillou S."/>
            <person name="Cros-Aarteil S."/>
            <person name="Calhoun S."/>
            <person name="Haridas S."/>
            <person name="Kuo A."/>
            <person name="Pangilinan J."/>
            <person name="Riley R."/>
            <person name="Labutti K."/>
            <person name="Andreopoulos B."/>
            <person name="Lipzen A."/>
            <person name="Chen C."/>
            <person name="Yanf M."/>
            <person name="Daum C."/>
            <person name="Ng V."/>
            <person name="Clum A."/>
            <person name="Steindorff A."/>
            <person name="Ohm R."/>
            <person name="Martin F."/>
            <person name="Silar P."/>
            <person name="Natvig D."/>
            <person name="Lalanne C."/>
            <person name="Gautier V."/>
            <person name="Ament-Velasquez S.L."/>
            <person name="Kruys A."/>
            <person name="Hutchinson M.I."/>
            <person name="Powell A.J."/>
            <person name="Barry K."/>
            <person name="Miller A.N."/>
            <person name="Grigoriev I.V."/>
            <person name="Debuchy R."/>
            <person name="Gladieux P."/>
            <person name="Thoren M.H."/>
            <person name="Johannesson H."/>
        </authorList>
    </citation>
    <scope>NUCLEOTIDE SEQUENCE</scope>
    <source>
        <strain evidence="2">PSN324</strain>
    </source>
</reference>
<feature type="non-terminal residue" evidence="2">
    <location>
        <position position="450"/>
    </location>
</feature>
<accession>A0AAV9HD10</accession>
<gene>
    <name evidence="2" type="ORF">QBC42DRAFT_158173</name>
</gene>